<dbReference type="PANTHER" id="PTHR10587">
    <property type="entry name" value="GLYCOSYL TRANSFERASE-RELATED"/>
    <property type="match status" value="1"/>
</dbReference>
<dbReference type="Gene3D" id="3.20.20.370">
    <property type="entry name" value="Glycoside hydrolase/deacetylase"/>
    <property type="match status" value="1"/>
</dbReference>
<dbReference type="InterPro" id="IPR050248">
    <property type="entry name" value="Polysacc_deacetylase_ArnD"/>
</dbReference>
<dbReference type="PROSITE" id="PS51677">
    <property type="entry name" value="NODB"/>
    <property type="match status" value="1"/>
</dbReference>
<accession>A0AAW8EW45</accession>
<dbReference type="InterPro" id="IPR011330">
    <property type="entry name" value="Glyco_hydro/deAcase_b/a-brl"/>
</dbReference>
<dbReference type="InterPro" id="IPR001173">
    <property type="entry name" value="Glyco_trans_2-like"/>
</dbReference>
<dbReference type="AlphaFoldDB" id="A0AAW8EW45"/>
<comment type="caution">
    <text evidence="2">The sequence shown here is derived from an EMBL/GenBank/DDBJ whole genome shotgun (WGS) entry which is preliminary data.</text>
</comment>
<evidence type="ECO:0000259" key="1">
    <source>
        <dbReference type="PROSITE" id="PS51677"/>
    </source>
</evidence>
<name>A0AAW8EW45_9MICO</name>
<dbReference type="RefSeq" id="WP_307294329.1">
    <property type="nucleotide sequence ID" value="NZ_JAUSXV010000001.1"/>
</dbReference>
<dbReference type="GO" id="GO:0005975">
    <property type="term" value="P:carbohydrate metabolic process"/>
    <property type="evidence" value="ECO:0007669"/>
    <property type="project" value="InterPro"/>
</dbReference>
<dbReference type="SUPFAM" id="SSF53448">
    <property type="entry name" value="Nucleotide-diphospho-sugar transferases"/>
    <property type="match status" value="1"/>
</dbReference>
<dbReference type="CDD" id="cd00761">
    <property type="entry name" value="Glyco_tranf_GTA_type"/>
    <property type="match status" value="1"/>
</dbReference>
<dbReference type="Pfam" id="PF00535">
    <property type="entry name" value="Glycos_transf_2"/>
    <property type="match status" value="1"/>
</dbReference>
<keyword evidence="3" id="KW-1185">Reference proteome</keyword>
<dbReference type="PANTHER" id="PTHR10587:SF137">
    <property type="entry name" value="4-DEOXY-4-FORMAMIDO-L-ARABINOSE-PHOSPHOUNDECAPRENOL DEFORMYLASE ARND-RELATED"/>
    <property type="match status" value="1"/>
</dbReference>
<dbReference type="EMBL" id="JAUSXV010000001">
    <property type="protein sequence ID" value="MDQ0646859.1"/>
    <property type="molecule type" value="Genomic_DNA"/>
</dbReference>
<evidence type="ECO:0000313" key="3">
    <source>
        <dbReference type="Proteomes" id="UP001244427"/>
    </source>
</evidence>
<protein>
    <submittedName>
        <fullName evidence="2">Peptidoglycan/xylan/chitin deacetylase (PgdA/CDA1 family)</fullName>
    </submittedName>
</protein>
<dbReference type="InterPro" id="IPR029044">
    <property type="entry name" value="Nucleotide-diphossugar_trans"/>
</dbReference>
<dbReference type="Pfam" id="PF01522">
    <property type="entry name" value="Polysacc_deac_1"/>
    <property type="match status" value="1"/>
</dbReference>
<evidence type="ECO:0000313" key="2">
    <source>
        <dbReference type="EMBL" id="MDQ0646859.1"/>
    </source>
</evidence>
<dbReference type="SUPFAM" id="SSF88713">
    <property type="entry name" value="Glycoside hydrolase/deacetylase"/>
    <property type="match status" value="1"/>
</dbReference>
<feature type="domain" description="NodB homology" evidence="1">
    <location>
        <begin position="348"/>
        <end position="539"/>
    </location>
</feature>
<organism evidence="2 3">
    <name type="scientific">Microbacterium natoriense</name>
    <dbReference type="NCBI Taxonomy" id="284570"/>
    <lineage>
        <taxon>Bacteria</taxon>
        <taxon>Bacillati</taxon>
        <taxon>Actinomycetota</taxon>
        <taxon>Actinomycetes</taxon>
        <taxon>Micrococcales</taxon>
        <taxon>Microbacteriaceae</taxon>
        <taxon>Microbacterium</taxon>
    </lineage>
</organism>
<dbReference type="Gene3D" id="3.90.550.10">
    <property type="entry name" value="Spore Coat Polysaccharide Biosynthesis Protein SpsA, Chain A"/>
    <property type="match status" value="1"/>
</dbReference>
<dbReference type="GO" id="GO:0016810">
    <property type="term" value="F:hydrolase activity, acting on carbon-nitrogen (but not peptide) bonds"/>
    <property type="evidence" value="ECO:0007669"/>
    <property type="project" value="InterPro"/>
</dbReference>
<proteinExistence type="predicted"/>
<sequence length="558" mass="60072">MAQDLRIAVAIPTFRRPERLASLLAALPDRFAELEDGVSVEVFVIDNDPDRSAEALATSDDLPVATTYAPEPTPGIAAARQHALDVTTGFDLLAFIDDDEVPHPNWLRALVDTWRRTGAAAVAGHVRTVFPSGTDPWVLASGLFARPLREDGESLPAAGAGNLLLDLAWIRRAGISFDASLGLSGGEDTLFTRAIVRAGGRVVACPASVAEDLLEEGRATRRFALARARHHGQTQSVIELRLADGAVARAVSRVRNLIKGAGWAVRGALRQASGALTRSLSRRAAGSREVQRGIGLVQGALGAAAPEYARDNAPRTGGIRAVRAALSRLARAISPFFRSVTGVHTSQPVVVLTLDDGPDSEWTPRILDELAKRGATATFFVLLTRTRTHPELVERILSEGHEIALHGADHRRLTSFPRAEGFRMLTESKAELEDQTGRSIRWYRPPYGALSVSTWWAVRRAGMTSVLWTTSALDGRDAPHAERLARATSGISSGAILLAHDSRAAAQDGADDPAIAPIDRAQLISDVLDEYDRRGLKAVSLDQALRSGRLRRRMVLVG</sequence>
<reference evidence="2 3" key="1">
    <citation type="submission" date="2023-07" db="EMBL/GenBank/DDBJ databases">
        <title>Comparative genomics of wheat-associated soil bacteria to identify genetic determinants of phenazine resistance.</title>
        <authorList>
            <person name="Mouncey N."/>
        </authorList>
    </citation>
    <scope>NUCLEOTIDE SEQUENCE [LARGE SCALE GENOMIC DNA]</scope>
    <source>
        <strain evidence="2 3">W4I9-1</strain>
    </source>
</reference>
<dbReference type="InterPro" id="IPR002509">
    <property type="entry name" value="NODB_dom"/>
</dbReference>
<dbReference type="Proteomes" id="UP001244427">
    <property type="component" value="Unassembled WGS sequence"/>
</dbReference>
<gene>
    <name evidence="2" type="ORF">QFZ53_001055</name>
</gene>